<name>A0ABX1SG11_9PSEU</name>
<dbReference type="RefSeq" id="WP_169383961.1">
    <property type="nucleotide sequence ID" value="NZ_JAAXLA010000057.1"/>
</dbReference>
<dbReference type="InterPro" id="IPR006015">
    <property type="entry name" value="Universal_stress_UspA"/>
</dbReference>
<organism evidence="3 4">
    <name type="scientific">Pseudonocardia acidicola</name>
    <dbReference type="NCBI Taxonomy" id="2724939"/>
    <lineage>
        <taxon>Bacteria</taxon>
        <taxon>Bacillati</taxon>
        <taxon>Actinomycetota</taxon>
        <taxon>Actinomycetes</taxon>
        <taxon>Pseudonocardiales</taxon>
        <taxon>Pseudonocardiaceae</taxon>
        <taxon>Pseudonocardia</taxon>
    </lineage>
</organism>
<keyword evidence="4" id="KW-1185">Reference proteome</keyword>
<dbReference type="Proteomes" id="UP000820669">
    <property type="component" value="Unassembled WGS sequence"/>
</dbReference>
<dbReference type="Gene3D" id="3.40.50.620">
    <property type="entry name" value="HUPs"/>
    <property type="match status" value="1"/>
</dbReference>
<dbReference type="InterPro" id="IPR014729">
    <property type="entry name" value="Rossmann-like_a/b/a_fold"/>
</dbReference>
<evidence type="ECO:0000313" key="4">
    <source>
        <dbReference type="Proteomes" id="UP000820669"/>
    </source>
</evidence>
<dbReference type="Pfam" id="PF00582">
    <property type="entry name" value="Usp"/>
    <property type="match status" value="1"/>
</dbReference>
<sequence>MRSGPVLIGFDGTSAAEQALREAAELLAPRPALVVVVVEPDRAFTAVLGPILTANIPATTTEIRTAVEVEQKTIDEAKRLAGKGAAMAQEAGFPAEGLAVADDASVAGTLVRLAEKRNAQSIVLGHHRYGALSEIVLGSTARDVIKRAPCPVLVVRESDEPKNR</sequence>
<dbReference type="PANTHER" id="PTHR46268">
    <property type="entry name" value="STRESS RESPONSE PROTEIN NHAX"/>
    <property type="match status" value="1"/>
</dbReference>
<dbReference type="InterPro" id="IPR006016">
    <property type="entry name" value="UspA"/>
</dbReference>
<accession>A0ABX1SG11</accession>
<gene>
    <name evidence="3" type="ORF">HF526_24740</name>
</gene>
<comment type="caution">
    <text evidence="3">The sequence shown here is derived from an EMBL/GenBank/DDBJ whole genome shotgun (WGS) entry which is preliminary data.</text>
</comment>
<evidence type="ECO:0000313" key="3">
    <source>
        <dbReference type="EMBL" id="NMI00494.1"/>
    </source>
</evidence>
<dbReference type="PANTHER" id="PTHR46268:SF15">
    <property type="entry name" value="UNIVERSAL STRESS PROTEIN HP_0031"/>
    <property type="match status" value="1"/>
</dbReference>
<comment type="similarity">
    <text evidence="1">Belongs to the universal stress protein A family.</text>
</comment>
<feature type="domain" description="UspA" evidence="2">
    <location>
        <begin position="5"/>
        <end position="156"/>
    </location>
</feature>
<dbReference type="SUPFAM" id="SSF52402">
    <property type="entry name" value="Adenine nucleotide alpha hydrolases-like"/>
    <property type="match status" value="1"/>
</dbReference>
<dbReference type="CDD" id="cd00293">
    <property type="entry name" value="USP-like"/>
    <property type="match status" value="1"/>
</dbReference>
<dbReference type="PRINTS" id="PR01438">
    <property type="entry name" value="UNVRSLSTRESS"/>
</dbReference>
<dbReference type="EMBL" id="JAAXLA010000057">
    <property type="protein sequence ID" value="NMI00494.1"/>
    <property type="molecule type" value="Genomic_DNA"/>
</dbReference>
<evidence type="ECO:0000256" key="1">
    <source>
        <dbReference type="ARBA" id="ARBA00008791"/>
    </source>
</evidence>
<proteinExistence type="inferred from homology"/>
<protein>
    <submittedName>
        <fullName evidence="3">Universal stress protein</fullName>
    </submittedName>
</protein>
<evidence type="ECO:0000259" key="2">
    <source>
        <dbReference type="Pfam" id="PF00582"/>
    </source>
</evidence>
<reference evidence="3 4" key="1">
    <citation type="submission" date="2020-04" db="EMBL/GenBank/DDBJ databases">
        <authorList>
            <person name="Klaysubun C."/>
            <person name="Duangmal K."/>
            <person name="Lipun K."/>
        </authorList>
    </citation>
    <scope>NUCLEOTIDE SEQUENCE [LARGE SCALE GENOMIC DNA]</scope>
    <source>
        <strain evidence="3 4">K10HN5</strain>
    </source>
</reference>